<proteinExistence type="predicted"/>
<dbReference type="EMBL" id="REGN01006700">
    <property type="protein sequence ID" value="RNA08555.1"/>
    <property type="molecule type" value="Genomic_DNA"/>
</dbReference>
<feature type="transmembrane region" description="Helical" evidence="1">
    <location>
        <begin position="81"/>
        <end position="103"/>
    </location>
</feature>
<keyword evidence="1" id="KW-0472">Membrane</keyword>
<dbReference type="PANTHER" id="PTHR12242">
    <property type="entry name" value="OS02G0130600 PROTEIN-RELATED"/>
    <property type="match status" value="1"/>
</dbReference>
<keyword evidence="1" id="KW-0812">Transmembrane</keyword>
<gene>
    <name evidence="2" type="ORF">BpHYR1_009584</name>
</gene>
<dbReference type="Proteomes" id="UP000276133">
    <property type="component" value="Unassembled WGS sequence"/>
</dbReference>
<dbReference type="InterPro" id="IPR049352">
    <property type="entry name" value="Rost"/>
</dbReference>
<comment type="caution">
    <text evidence="2">The sequence shown here is derived from an EMBL/GenBank/DDBJ whole genome shotgun (WGS) entry which is preliminary data.</text>
</comment>
<dbReference type="AlphaFoldDB" id="A0A3M7QC79"/>
<accession>A0A3M7QC79</accession>
<keyword evidence="3" id="KW-1185">Reference proteome</keyword>
<organism evidence="2 3">
    <name type="scientific">Brachionus plicatilis</name>
    <name type="common">Marine rotifer</name>
    <name type="synonym">Brachionus muelleri</name>
    <dbReference type="NCBI Taxonomy" id="10195"/>
    <lineage>
        <taxon>Eukaryota</taxon>
        <taxon>Metazoa</taxon>
        <taxon>Spiralia</taxon>
        <taxon>Gnathifera</taxon>
        <taxon>Rotifera</taxon>
        <taxon>Eurotatoria</taxon>
        <taxon>Monogononta</taxon>
        <taxon>Pseudotrocha</taxon>
        <taxon>Ploima</taxon>
        <taxon>Brachionidae</taxon>
        <taxon>Brachionus</taxon>
    </lineage>
</organism>
<evidence type="ECO:0000313" key="2">
    <source>
        <dbReference type="EMBL" id="RNA08555.1"/>
    </source>
</evidence>
<name>A0A3M7QC79_BRAPC</name>
<dbReference type="OrthoDB" id="419711at2759"/>
<evidence type="ECO:0000313" key="3">
    <source>
        <dbReference type="Proteomes" id="UP000276133"/>
    </source>
</evidence>
<feature type="transmembrane region" description="Helical" evidence="1">
    <location>
        <begin position="42"/>
        <end position="61"/>
    </location>
</feature>
<sequence length="109" mass="12891">MDIETEPTWIAEIGNLHRHGFNSLVAIVDIILLAYPVKIMHFVYTCAYGWCYAIVIFIYWVQDPKKNIVYKQIDYGKPVQIMVIFTMLTLLTLAMQTFHFFAYQLKFNF</sequence>
<reference evidence="2 3" key="1">
    <citation type="journal article" date="2018" name="Sci. Rep.">
        <title>Genomic signatures of local adaptation to the degree of environmental predictability in rotifers.</title>
        <authorList>
            <person name="Franch-Gras L."/>
            <person name="Hahn C."/>
            <person name="Garcia-Roger E.M."/>
            <person name="Carmona M.J."/>
            <person name="Serra M."/>
            <person name="Gomez A."/>
        </authorList>
    </citation>
    <scope>NUCLEOTIDE SEQUENCE [LARGE SCALE GENOMIC DNA]</scope>
    <source>
        <strain evidence="2">HYR1</strain>
    </source>
</reference>
<dbReference type="Pfam" id="PF21534">
    <property type="entry name" value="Rost"/>
    <property type="match status" value="1"/>
</dbReference>
<evidence type="ECO:0000256" key="1">
    <source>
        <dbReference type="SAM" id="Phobius"/>
    </source>
</evidence>
<keyword evidence="1" id="KW-1133">Transmembrane helix</keyword>
<dbReference type="PANTHER" id="PTHR12242:SF1">
    <property type="entry name" value="MYND-TYPE DOMAIN-CONTAINING PROTEIN"/>
    <property type="match status" value="1"/>
</dbReference>
<protein>
    <submittedName>
        <fullName evidence="2">Rolling stone</fullName>
    </submittedName>
</protein>
<dbReference type="GO" id="GO:0016020">
    <property type="term" value="C:membrane"/>
    <property type="evidence" value="ECO:0007669"/>
    <property type="project" value="TreeGrafter"/>
</dbReference>